<name>A0A2S2QJT1_9HEMI</name>
<protein>
    <submittedName>
        <fullName evidence="1">Uncharacterized protein</fullName>
    </submittedName>
</protein>
<evidence type="ECO:0000313" key="1">
    <source>
        <dbReference type="EMBL" id="MBY78019.1"/>
    </source>
</evidence>
<dbReference type="OrthoDB" id="6617169at2759"/>
<sequence>MLERIIKNRCSIINVIAARTITSTQIAQKLEISEQQWLEIEILDTLLKPFKVITTLLCGEKHSPTSMVGPLLKIILGNYLKLQDCDDQSITHFEQLFLILKNVINLSEI</sequence>
<dbReference type="EMBL" id="GGMS01008816">
    <property type="protein sequence ID" value="MBY78019.1"/>
    <property type="molecule type" value="Transcribed_RNA"/>
</dbReference>
<gene>
    <name evidence="1" type="ORF">g.92643</name>
</gene>
<accession>A0A2S2QJT1</accession>
<reference evidence="1" key="1">
    <citation type="submission" date="2018-04" db="EMBL/GenBank/DDBJ databases">
        <title>Transcriptome assembly of Sipha flava.</title>
        <authorList>
            <person name="Scully E.D."/>
            <person name="Geib S.M."/>
            <person name="Palmer N.A."/>
            <person name="Koch K."/>
            <person name="Bradshaw J."/>
            <person name="Heng-Moss T."/>
            <person name="Sarath G."/>
        </authorList>
    </citation>
    <scope>NUCLEOTIDE SEQUENCE</scope>
</reference>
<proteinExistence type="predicted"/>
<dbReference type="AlphaFoldDB" id="A0A2S2QJT1"/>
<organism evidence="1">
    <name type="scientific">Sipha flava</name>
    <name type="common">yellow sugarcane aphid</name>
    <dbReference type="NCBI Taxonomy" id="143950"/>
    <lineage>
        <taxon>Eukaryota</taxon>
        <taxon>Metazoa</taxon>
        <taxon>Ecdysozoa</taxon>
        <taxon>Arthropoda</taxon>
        <taxon>Hexapoda</taxon>
        <taxon>Insecta</taxon>
        <taxon>Pterygota</taxon>
        <taxon>Neoptera</taxon>
        <taxon>Paraneoptera</taxon>
        <taxon>Hemiptera</taxon>
        <taxon>Sternorrhyncha</taxon>
        <taxon>Aphidomorpha</taxon>
        <taxon>Aphidoidea</taxon>
        <taxon>Aphididae</taxon>
        <taxon>Sipha</taxon>
    </lineage>
</organism>